<keyword evidence="8 15" id="KW-0819">tRNA processing</keyword>
<gene>
    <name evidence="15 18" type="primary">rnc</name>
    <name evidence="18" type="ORF">H2LOC_003360</name>
</gene>
<evidence type="ECO:0000256" key="2">
    <source>
        <dbReference type="ARBA" id="ARBA00004496"/>
    </source>
</evidence>
<name>A0A6B8KB92_9HYPH</name>
<dbReference type="CDD" id="cd10845">
    <property type="entry name" value="DSRM_RNAse_III_family"/>
    <property type="match status" value="1"/>
</dbReference>
<keyword evidence="7 15" id="KW-0507">mRNA processing</keyword>
<evidence type="ECO:0000256" key="5">
    <source>
        <dbReference type="ARBA" id="ARBA00022490"/>
    </source>
</evidence>
<dbReference type="NCBIfam" id="TIGR02191">
    <property type="entry name" value="RNaseIII"/>
    <property type="match status" value="1"/>
</dbReference>
<dbReference type="GO" id="GO:0008033">
    <property type="term" value="P:tRNA processing"/>
    <property type="evidence" value="ECO:0007669"/>
    <property type="project" value="UniProtKB-KW"/>
</dbReference>
<feature type="domain" description="RNase III" evidence="17">
    <location>
        <begin position="9"/>
        <end position="134"/>
    </location>
</feature>
<dbReference type="GO" id="GO:0004525">
    <property type="term" value="F:ribonuclease III activity"/>
    <property type="evidence" value="ECO:0007669"/>
    <property type="project" value="UniProtKB-UniRule"/>
</dbReference>
<dbReference type="KEGG" id="mhey:H2LOC_003360"/>
<accession>A0A6B8KB92</accession>
<dbReference type="GO" id="GO:0006364">
    <property type="term" value="P:rRNA processing"/>
    <property type="evidence" value="ECO:0007669"/>
    <property type="project" value="UniProtKB-UniRule"/>
</dbReference>
<dbReference type="SUPFAM" id="SSF69065">
    <property type="entry name" value="RNase III domain-like"/>
    <property type="match status" value="1"/>
</dbReference>
<evidence type="ECO:0000256" key="11">
    <source>
        <dbReference type="ARBA" id="ARBA00022759"/>
    </source>
</evidence>
<dbReference type="GO" id="GO:0003725">
    <property type="term" value="F:double-stranded RNA binding"/>
    <property type="evidence" value="ECO:0007669"/>
    <property type="project" value="TreeGrafter"/>
</dbReference>
<feature type="active site" evidence="15">
    <location>
        <position position="51"/>
    </location>
</feature>
<dbReference type="SMART" id="SM00358">
    <property type="entry name" value="DSRM"/>
    <property type="match status" value="1"/>
</dbReference>
<comment type="subunit">
    <text evidence="4 15">Homodimer.</text>
</comment>
<evidence type="ECO:0000256" key="8">
    <source>
        <dbReference type="ARBA" id="ARBA00022694"/>
    </source>
</evidence>
<dbReference type="Gene3D" id="3.30.160.20">
    <property type="match status" value="1"/>
</dbReference>
<keyword evidence="10 15" id="KW-0479">Metal-binding</keyword>
<evidence type="ECO:0000256" key="7">
    <source>
        <dbReference type="ARBA" id="ARBA00022664"/>
    </source>
</evidence>
<dbReference type="RefSeq" id="WP_136495098.1">
    <property type="nucleotide sequence ID" value="NZ_CP046052.1"/>
</dbReference>
<dbReference type="HAMAP" id="MF_00104">
    <property type="entry name" value="RNase_III"/>
    <property type="match status" value="1"/>
</dbReference>
<dbReference type="InterPro" id="IPR000999">
    <property type="entry name" value="RNase_III_dom"/>
</dbReference>
<dbReference type="EMBL" id="CP046052">
    <property type="protein sequence ID" value="QGM44802.1"/>
    <property type="molecule type" value="Genomic_DNA"/>
</dbReference>
<feature type="binding site" evidence="15">
    <location>
        <position position="123"/>
    </location>
    <ligand>
        <name>Mg(2+)</name>
        <dbReference type="ChEBI" id="CHEBI:18420"/>
    </ligand>
</feature>
<evidence type="ECO:0000313" key="18">
    <source>
        <dbReference type="EMBL" id="QGM44802.1"/>
    </source>
</evidence>
<dbReference type="PROSITE" id="PS00517">
    <property type="entry name" value="RNASE_3_1"/>
    <property type="match status" value="1"/>
</dbReference>
<evidence type="ECO:0000256" key="1">
    <source>
        <dbReference type="ARBA" id="ARBA00000109"/>
    </source>
</evidence>
<feature type="binding site" evidence="15">
    <location>
        <position position="47"/>
    </location>
    <ligand>
        <name>Mg(2+)</name>
        <dbReference type="ChEBI" id="CHEBI:18420"/>
    </ligand>
</feature>
<dbReference type="GO" id="GO:0006397">
    <property type="term" value="P:mRNA processing"/>
    <property type="evidence" value="ECO:0007669"/>
    <property type="project" value="UniProtKB-UniRule"/>
</dbReference>
<dbReference type="Pfam" id="PF00035">
    <property type="entry name" value="dsrm"/>
    <property type="match status" value="1"/>
</dbReference>
<dbReference type="GO" id="GO:0010468">
    <property type="term" value="P:regulation of gene expression"/>
    <property type="evidence" value="ECO:0007669"/>
    <property type="project" value="TreeGrafter"/>
</dbReference>
<reference evidence="18 19" key="1">
    <citation type="submission" date="2019-11" db="EMBL/GenBank/DDBJ databases">
        <title>The genome sequence of Methylocystis heyeri.</title>
        <authorList>
            <person name="Oshkin I.Y."/>
            <person name="Miroshnikov K."/>
            <person name="Dedysh S.N."/>
        </authorList>
    </citation>
    <scope>NUCLEOTIDE SEQUENCE [LARGE SCALE GENOMIC DNA]</scope>
    <source>
        <strain evidence="18 19">H2</strain>
    </source>
</reference>
<dbReference type="FunFam" id="3.30.160.20:FF:000003">
    <property type="entry name" value="Ribonuclease 3"/>
    <property type="match status" value="1"/>
</dbReference>
<evidence type="ECO:0000256" key="3">
    <source>
        <dbReference type="ARBA" id="ARBA00010183"/>
    </source>
</evidence>
<comment type="function">
    <text evidence="15">Digests double-stranded RNA. Involved in the processing of primary rRNA transcript to yield the immediate precursors to the large and small rRNAs (23S and 16S). Processes some mRNAs, and tRNAs when they are encoded in the rRNA operon. Processes pre-crRNA and tracrRNA of type II CRISPR loci if present in the organism.</text>
</comment>
<evidence type="ECO:0000256" key="9">
    <source>
        <dbReference type="ARBA" id="ARBA00022722"/>
    </source>
</evidence>
<dbReference type="SUPFAM" id="SSF54768">
    <property type="entry name" value="dsRNA-binding domain-like"/>
    <property type="match status" value="1"/>
</dbReference>
<comment type="catalytic activity">
    <reaction evidence="1 15">
        <text>Endonucleolytic cleavage to 5'-phosphomonoester.</text>
        <dbReference type="EC" id="3.1.26.3"/>
    </reaction>
</comment>
<evidence type="ECO:0000259" key="16">
    <source>
        <dbReference type="PROSITE" id="PS50137"/>
    </source>
</evidence>
<evidence type="ECO:0000256" key="12">
    <source>
        <dbReference type="ARBA" id="ARBA00022801"/>
    </source>
</evidence>
<comment type="subcellular location">
    <subcellularLocation>
        <location evidence="2 15">Cytoplasm</location>
    </subcellularLocation>
</comment>
<dbReference type="PANTHER" id="PTHR11207">
    <property type="entry name" value="RIBONUCLEASE III"/>
    <property type="match status" value="1"/>
</dbReference>
<sequence>MAQEARGDLAILEEKVGHVFSDKDLLIRALTHVSASASRAQSYERLEFLGDRVLGVVVAHMLVDAYADDSEGMMSRRLASLVRKETCAEVAREWDAGPFIRLGDGEAAAGGRNKDAILGDVCEAIIGAVYLDGGHEAAARIVRTAFGRCMATPGRRLQDAKTTLQEWAQGRRLAAPSYRLGSRSGPDHAPQFVVLVDVDGFASAEGTGTSKRVAEQAAAEAFLSREGINTHKGGE</sequence>
<dbReference type="SMART" id="SM00535">
    <property type="entry name" value="RIBOc"/>
    <property type="match status" value="1"/>
</dbReference>
<dbReference type="Pfam" id="PF14622">
    <property type="entry name" value="Ribonucleas_3_3"/>
    <property type="match status" value="1"/>
</dbReference>
<dbReference type="GO" id="GO:0046872">
    <property type="term" value="F:metal ion binding"/>
    <property type="evidence" value="ECO:0007669"/>
    <property type="project" value="UniProtKB-KW"/>
</dbReference>
<organism evidence="18 19">
    <name type="scientific">Methylocystis heyeri</name>
    <dbReference type="NCBI Taxonomy" id="391905"/>
    <lineage>
        <taxon>Bacteria</taxon>
        <taxon>Pseudomonadati</taxon>
        <taxon>Pseudomonadota</taxon>
        <taxon>Alphaproteobacteria</taxon>
        <taxon>Hyphomicrobiales</taxon>
        <taxon>Methylocystaceae</taxon>
        <taxon>Methylocystis</taxon>
    </lineage>
</organism>
<evidence type="ECO:0000256" key="10">
    <source>
        <dbReference type="ARBA" id="ARBA00022723"/>
    </source>
</evidence>
<evidence type="ECO:0000256" key="6">
    <source>
        <dbReference type="ARBA" id="ARBA00022552"/>
    </source>
</evidence>
<keyword evidence="13 15" id="KW-0460">Magnesium</keyword>
<dbReference type="PANTHER" id="PTHR11207:SF0">
    <property type="entry name" value="RIBONUCLEASE 3"/>
    <property type="match status" value="1"/>
</dbReference>
<dbReference type="Proteomes" id="UP000309061">
    <property type="component" value="Chromosome"/>
</dbReference>
<evidence type="ECO:0000256" key="4">
    <source>
        <dbReference type="ARBA" id="ARBA00011738"/>
    </source>
</evidence>
<feature type="active site" evidence="15">
    <location>
        <position position="123"/>
    </location>
</feature>
<keyword evidence="6 15" id="KW-0698">rRNA processing</keyword>
<dbReference type="CDD" id="cd00593">
    <property type="entry name" value="RIBOc"/>
    <property type="match status" value="1"/>
</dbReference>
<keyword evidence="9 15" id="KW-0540">Nuclease</keyword>
<dbReference type="GO" id="GO:0042802">
    <property type="term" value="F:identical protein binding"/>
    <property type="evidence" value="ECO:0007669"/>
    <property type="project" value="UniProtKB-ARBA"/>
</dbReference>
<dbReference type="AlphaFoldDB" id="A0A6B8KB92"/>
<dbReference type="FunFam" id="1.10.1520.10:FF:000001">
    <property type="entry name" value="Ribonuclease 3"/>
    <property type="match status" value="1"/>
</dbReference>
<dbReference type="GO" id="GO:0019843">
    <property type="term" value="F:rRNA binding"/>
    <property type="evidence" value="ECO:0007669"/>
    <property type="project" value="UniProtKB-KW"/>
</dbReference>
<keyword evidence="19" id="KW-1185">Reference proteome</keyword>
<dbReference type="OrthoDB" id="9805026at2"/>
<dbReference type="GO" id="GO:0005737">
    <property type="term" value="C:cytoplasm"/>
    <property type="evidence" value="ECO:0007669"/>
    <property type="project" value="UniProtKB-SubCell"/>
</dbReference>
<comment type="similarity">
    <text evidence="3">Belongs to the ribonuclease III family.</text>
</comment>
<evidence type="ECO:0000256" key="15">
    <source>
        <dbReference type="HAMAP-Rule" id="MF_00104"/>
    </source>
</evidence>
<keyword evidence="14 15" id="KW-0694">RNA-binding</keyword>
<evidence type="ECO:0000259" key="17">
    <source>
        <dbReference type="PROSITE" id="PS50142"/>
    </source>
</evidence>
<protein>
    <recommendedName>
        <fullName evidence="15">Ribonuclease 3</fullName>
        <ecNumber evidence="15">3.1.26.3</ecNumber>
    </recommendedName>
    <alternativeName>
        <fullName evidence="15">Ribonuclease III</fullName>
        <shortName evidence="15">RNase III</shortName>
    </alternativeName>
</protein>
<keyword evidence="12 15" id="KW-0378">Hydrolase</keyword>
<evidence type="ECO:0000256" key="13">
    <source>
        <dbReference type="ARBA" id="ARBA00022842"/>
    </source>
</evidence>
<evidence type="ECO:0000256" key="14">
    <source>
        <dbReference type="ARBA" id="ARBA00022884"/>
    </source>
</evidence>
<keyword evidence="11 15" id="KW-0255">Endonuclease</keyword>
<evidence type="ECO:0000313" key="19">
    <source>
        <dbReference type="Proteomes" id="UP000309061"/>
    </source>
</evidence>
<comment type="cofactor">
    <cofactor evidence="15">
        <name>Mg(2+)</name>
        <dbReference type="ChEBI" id="CHEBI:18420"/>
    </cofactor>
</comment>
<dbReference type="InterPro" id="IPR011907">
    <property type="entry name" value="RNase_III"/>
</dbReference>
<dbReference type="InterPro" id="IPR014720">
    <property type="entry name" value="dsRBD_dom"/>
</dbReference>
<dbReference type="PROSITE" id="PS50142">
    <property type="entry name" value="RNASE_3_2"/>
    <property type="match status" value="1"/>
</dbReference>
<proteinExistence type="inferred from homology"/>
<feature type="binding site" evidence="15">
    <location>
        <position position="120"/>
    </location>
    <ligand>
        <name>Mg(2+)</name>
        <dbReference type="ChEBI" id="CHEBI:18420"/>
    </ligand>
</feature>
<keyword evidence="15" id="KW-0699">rRNA-binding</keyword>
<dbReference type="InterPro" id="IPR036389">
    <property type="entry name" value="RNase_III_sf"/>
</dbReference>
<dbReference type="EC" id="3.1.26.3" evidence="15"/>
<feature type="domain" description="DRBM" evidence="16">
    <location>
        <begin position="159"/>
        <end position="228"/>
    </location>
</feature>
<keyword evidence="5 15" id="KW-0963">Cytoplasm</keyword>
<dbReference type="PROSITE" id="PS50137">
    <property type="entry name" value="DS_RBD"/>
    <property type="match status" value="1"/>
</dbReference>
<dbReference type="Gene3D" id="1.10.1520.10">
    <property type="entry name" value="Ribonuclease III domain"/>
    <property type="match status" value="1"/>
</dbReference>